<dbReference type="InterPro" id="IPR011330">
    <property type="entry name" value="Glyco_hydro/deAcase_b/a-brl"/>
</dbReference>
<feature type="region of interest" description="Disordered" evidence="3">
    <location>
        <begin position="324"/>
        <end position="352"/>
    </location>
</feature>
<name>A0A9P6N416_9FUNG</name>
<sequence>MSFARVILRPRFISIIAYTIGAICVQAASSGSSPSAITYPRIGAIPSINSPEVQAWLKEIDLSGSPLIGLNHGVPPDCPAKIDSSVCYWTCQGCAEDDVVACPNPNVWGLTFDDGPTEVTTSLLKVLHKENVKATFFLIGGNVVQFPEVVKAELEQGHHLASHTWSHHTLTTLTNEQIVAEMKWTEKAIEDATGYRVKYMRPPYGDVDNHVRFVLKKLGYIIVDWTGDAFDTDDWKIPMKQANVSSVTTHFKKSAATYNANKSLSKKGFISLEHDLSVETVRVAKELIPYGTSHGLIIQSIPNCLHDATPYAAMNGVVKGVNGSHSTTGSSGMNTGAQSQKGKNDMVTSTSVSTSAGASRQHFLGHALMLSPTILALGPIVVAILAL</sequence>
<dbReference type="PANTHER" id="PTHR10587">
    <property type="entry name" value="GLYCOSYL TRANSFERASE-RELATED"/>
    <property type="match status" value="1"/>
</dbReference>
<dbReference type="Pfam" id="PF01522">
    <property type="entry name" value="Polysacc_deac_1"/>
    <property type="match status" value="1"/>
</dbReference>
<dbReference type="OrthoDB" id="407355at2759"/>
<dbReference type="InterPro" id="IPR050248">
    <property type="entry name" value="Polysacc_deacetylase_ArnD"/>
</dbReference>
<dbReference type="Proteomes" id="UP000703661">
    <property type="component" value="Unassembled WGS sequence"/>
</dbReference>
<keyword evidence="4" id="KW-0472">Membrane</keyword>
<accession>A0A9P6N416</accession>
<proteinExistence type="predicted"/>
<keyword evidence="2" id="KW-0378">Hydrolase</keyword>
<dbReference type="AlphaFoldDB" id="A0A9P6N416"/>
<evidence type="ECO:0000256" key="1">
    <source>
        <dbReference type="ARBA" id="ARBA00022723"/>
    </source>
</evidence>
<dbReference type="GO" id="GO:0016020">
    <property type="term" value="C:membrane"/>
    <property type="evidence" value="ECO:0007669"/>
    <property type="project" value="TreeGrafter"/>
</dbReference>
<keyword evidence="4" id="KW-1133">Transmembrane helix</keyword>
<protein>
    <submittedName>
        <fullName evidence="6">Chitin deacetylase</fullName>
    </submittedName>
</protein>
<reference evidence="6" key="1">
    <citation type="journal article" date="2020" name="Fungal Divers.">
        <title>Resolving the Mortierellaceae phylogeny through synthesis of multi-gene phylogenetics and phylogenomics.</title>
        <authorList>
            <person name="Vandepol N."/>
            <person name="Liber J."/>
            <person name="Desiro A."/>
            <person name="Na H."/>
            <person name="Kennedy M."/>
            <person name="Barry K."/>
            <person name="Grigoriev I.V."/>
            <person name="Miller A.N."/>
            <person name="O'Donnell K."/>
            <person name="Stajich J.E."/>
            <person name="Bonito G."/>
        </authorList>
    </citation>
    <scope>NUCLEOTIDE SEQUENCE</scope>
    <source>
        <strain evidence="6">NRRL 2769</strain>
    </source>
</reference>
<evidence type="ECO:0000256" key="4">
    <source>
        <dbReference type="SAM" id="Phobius"/>
    </source>
</evidence>
<dbReference type="InterPro" id="IPR002509">
    <property type="entry name" value="NODB_dom"/>
</dbReference>
<dbReference type="GO" id="GO:0009272">
    <property type="term" value="P:fungal-type cell wall biogenesis"/>
    <property type="evidence" value="ECO:0007669"/>
    <property type="project" value="UniProtKB-ARBA"/>
</dbReference>
<dbReference type="PROSITE" id="PS51677">
    <property type="entry name" value="NODB"/>
    <property type="match status" value="1"/>
</dbReference>
<feature type="domain" description="NodB homology" evidence="5">
    <location>
        <begin position="106"/>
        <end position="299"/>
    </location>
</feature>
<evidence type="ECO:0000256" key="2">
    <source>
        <dbReference type="ARBA" id="ARBA00022801"/>
    </source>
</evidence>
<feature type="transmembrane region" description="Helical" evidence="4">
    <location>
        <begin position="363"/>
        <end position="386"/>
    </location>
</feature>
<dbReference type="SUPFAM" id="SSF88713">
    <property type="entry name" value="Glycoside hydrolase/deacetylase"/>
    <property type="match status" value="1"/>
</dbReference>
<evidence type="ECO:0000259" key="5">
    <source>
        <dbReference type="PROSITE" id="PS51677"/>
    </source>
</evidence>
<dbReference type="GO" id="GO:0046872">
    <property type="term" value="F:metal ion binding"/>
    <property type="evidence" value="ECO:0007669"/>
    <property type="project" value="UniProtKB-KW"/>
</dbReference>
<evidence type="ECO:0000313" key="6">
    <source>
        <dbReference type="EMBL" id="KAG0024379.1"/>
    </source>
</evidence>
<keyword evidence="7" id="KW-1185">Reference proteome</keyword>
<dbReference type="GO" id="GO:0005975">
    <property type="term" value="P:carbohydrate metabolic process"/>
    <property type="evidence" value="ECO:0007669"/>
    <property type="project" value="InterPro"/>
</dbReference>
<keyword evidence="4" id="KW-0812">Transmembrane</keyword>
<dbReference type="GO" id="GO:0004099">
    <property type="term" value="F:chitin deacetylase activity"/>
    <property type="evidence" value="ECO:0007669"/>
    <property type="project" value="TreeGrafter"/>
</dbReference>
<feature type="compositionally biased region" description="Polar residues" evidence="3">
    <location>
        <begin position="324"/>
        <end position="341"/>
    </location>
</feature>
<dbReference type="EMBL" id="JAAAID010000020">
    <property type="protein sequence ID" value="KAG0024379.1"/>
    <property type="molecule type" value="Genomic_DNA"/>
</dbReference>
<organism evidence="6 7">
    <name type="scientific">Entomortierella chlamydospora</name>
    <dbReference type="NCBI Taxonomy" id="101097"/>
    <lineage>
        <taxon>Eukaryota</taxon>
        <taxon>Fungi</taxon>
        <taxon>Fungi incertae sedis</taxon>
        <taxon>Mucoromycota</taxon>
        <taxon>Mortierellomycotina</taxon>
        <taxon>Mortierellomycetes</taxon>
        <taxon>Mortierellales</taxon>
        <taxon>Mortierellaceae</taxon>
        <taxon>Entomortierella</taxon>
    </lineage>
</organism>
<dbReference type="PANTHER" id="PTHR10587:SF133">
    <property type="entry name" value="CHITIN DEACETYLASE 1-RELATED"/>
    <property type="match status" value="1"/>
</dbReference>
<gene>
    <name evidence="6" type="primary">CDA2_2</name>
    <name evidence="6" type="ORF">BGZ80_003724</name>
</gene>
<evidence type="ECO:0000256" key="3">
    <source>
        <dbReference type="SAM" id="MobiDB-lite"/>
    </source>
</evidence>
<evidence type="ECO:0000313" key="7">
    <source>
        <dbReference type="Proteomes" id="UP000703661"/>
    </source>
</evidence>
<keyword evidence="1" id="KW-0479">Metal-binding</keyword>
<comment type="caution">
    <text evidence="6">The sequence shown here is derived from an EMBL/GenBank/DDBJ whole genome shotgun (WGS) entry which is preliminary data.</text>
</comment>
<dbReference type="Gene3D" id="3.20.20.370">
    <property type="entry name" value="Glycoside hydrolase/deacetylase"/>
    <property type="match status" value="1"/>
</dbReference>